<dbReference type="PANTHER" id="PTHR33361:SF2">
    <property type="entry name" value="DUF885 DOMAIN-CONTAINING PROTEIN"/>
    <property type="match status" value="1"/>
</dbReference>
<proteinExistence type="predicted"/>
<accession>A0A7X5XQE1</accession>
<comment type="caution">
    <text evidence="2">The sequence shown here is derived from an EMBL/GenBank/DDBJ whole genome shotgun (WGS) entry which is preliminary data.</text>
</comment>
<dbReference type="RefSeq" id="WP_167920146.1">
    <property type="nucleotide sequence ID" value="NZ_JAATIT010000001.1"/>
</dbReference>
<name>A0A7X5XQE1_9SPHN</name>
<dbReference type="Proteomes" id="UP000535078">
    <property type="component" value="Unassembled WGS sequence"/>
</dbReference>
<organism evidence="2 3">
    <name type="scientific">Sphingopyxis italica</name>
    <dbReference type="NCBI Taxonomy" id="1129133"/>
    <lineage>
        <taxon>Bacteria</taxon>
        <taxon>Pseudomonadati</taxon>
        <taxon>Pseudomonadota</taxon>
        <taxon>Alphaproteobacteria</taxon>
        <taxon>Sphingomonadales</taxon>
        <taxon>Sphingomonadaceae</taxon>
        <taxon>Sphingopyxis</taxon>
    </lineage>
</organism>
<dbReference type="Pfam" id="PF05960">
    <property type="entry name" value="DUF885"/>
    <property type="match status" value="1"/>
</dbReference>
<evidence type="ECO:0000313" key="3">
    <source>
        <dbReference type="Proteomes" id="UP000535078"/>
    </source>
</evidence>
<dbReference type="PANTHER" id="PTHR33361">
    <property type="entry name" value="GLR0591 PROTEIN"/>
    <property type="match status" value="1"/>
</dbReference>
<evidence type="ECO:0000256" key="1">
    <source>
        <dbReference type="SAM" id="SignalP"/>
    </source>
</evidence>
<keyword evidence="3" id="KW-1185">Reference proteome</keyword>
<keyword evidence="1" id="KW-0732">Signal</keyword>
<dbReference type="AlphaFoldDB" id="A0A7X5XQE1"/>
<dbReference type="InterPro" id="IPR010281">
    <property type="entry name" value="DUF885"/>
</dbReference>
<feature type="chain" id="PRO_5030927642" evidence="1">
    <location>
        <begin position="27"/>
        <end position="622"/>
    </location>
</feature>
<dbReference type="EMBL" id="JAATIT010000001">
    <property type="protein sequence ID" value="NJB89009.1"/>
    <property type="molecule type" value="Genomic_DNA"/>
</dbReference>
<evidence type="ECO:0000313" key="2">
    <source>
        <dbReference type="EMBL" id="NJB89009.1"/>
    </source>
</evidence>
<sequence length="622" mass="68230">MPAPLPLRRRELLAGAACLVPSPLWAADGEAAPAQRLDRVLASILSDMLADSPEAATRYGLDVGSHTALRARLDDRSPAAATHRRDRLRSQLQALRSIDAEALDHRDLIDLRAVATTLGHRSAVADAFAYGDAAQARPYVVSHLHGAYVDVPEFLSSKHPVGDAADAHAYLDRVDALGGVLRGETAHIRRDAGLGVVPPPFVLDRMTRQMTWLRDQSVADTPVLASFARKLRIAGLPDHYAATANTLWREKALPALDEQISALRALKAPAQGDGVGRLPKGDAYYAASLQLHITARPDIADFHRTGIEATAAMAAQLRALLTKLGYAADTISKQILAFLTDPVHLYPNTDAGRATLIEDMTARLDTMRTRLPRYFRTLPRIPFEIRRVPEFLESGAPIAYYEDPALDGSRPGTFYLNLGDTSNVPRWMLPTTAFHEAIPGHHLQQVVLQESSPVRTIRKILWSSGYGEGWGLYAEQLADELGMYDEDPVGRVGYLLATLLRAARMVADTGIHALRWSREQAATWMIDNGVPPPIAANEVERYCVWPGQACSYLVGKRHWTDLRARAEKTLGPRFDIRDFHATTLSVGAVPLSVLEQVVDRFIVKTGKPGGNGTRTNVRSQSR</sequence>
<feature type="signal peptide" evidence="1">
    <location>
        <begin position="1"/>
        <end position="26"/>
    </location>
</feature>
<gene>
    <name evidence="2" type="ORF">GGR90_001161</name>
</gene>
<protein>
    <submittedName>
        <fullName evidence="2">Uncharacterized protein (DUF885 family)</fullName>
    </submittedName>
</protein>
<reference evidence="2 3" key="1">
    <citation type="submission" date="2020-03" db="EMBL/GenBank/DDBJ databases">
        <title>Genomic Encyclopedia of Type Strains, Phase IV (KMG-IV): sequencing the most valuable type-strain genomes for metagenomic binning, comparative biology and taxonomic classification.</title>
        <authorList>
            <person name="Goeker M."/>
        </authorList>
    </citation>
    <scope>NUCLEOTIDE SEQUENCE [LARGE SCALE GENOMIC DNA]</scope>
    <source>
        <strain evidence="2 3">DSM 25229</strain>
    </source>
</reference>